<accession>A0A6P8HP57</accession>
<feature type="region of interest" description="Disordered" evidence="1">
    <location>
        <begin position="132"/>
        <end position="213"/>
    </location>
</feature>
<feature type="region of interest" description="Disordered" evidence="1">
    <location>
        <begin position="70"/>
        <end position="120"/>
    </location>
</feature>
<evidence type="ECO:0000256" key="1">
    <source>
        <dbReference type="SAM" id="MobiDB-lite"/>
    </source>
</evidence>
<dbReference type="GeneID" id="116293532"/>
<feature type="region of interest" description="Disordered" evidence="1">
    <location>
        <begin position="1"/>
        <end position="22"/>
    </location>
</feature>
<feature type="compositionally biased region" description="Polar residues" evidence="1">
    <location>
        <begin position="136"/>
        <end position="159"/>
    </location>
</feature>
<evidence type="ECO:0000313" key="2">
    <source>
        <dbReference type="Proteomes" id="UP000515163"/>
    </source>
</evidence>
<sequence>MKKFELAMQTGLVPKPSDTGKDITLRNASEHKRLEGHLKHLDHQLRSKLVSMQAEIMELKASQYGLVKKEKKRSLRLLESRDRANSEGRLHQRRGRPRTLTTDQLPNGPSVHMSTTNIPDQKADSQNELVLPEINIKQSSLVGNTTRSSASDRNSFPSDSSKKKKKHGGLSPVDNDLLNIPSPSSIYRPNSLPDLSRLGSNSHGVGGVSPRSARRVKFTLPVSKPGQSDNAMSTDNYKEPVKENAAPSEPQNTLAERINDFINQKETTTENLESPAIEVTEVGGNDTQDANTNVNENDVFYNSMLAKASMENGLESAPDLASLGFMDFNDVIDKRLKQTQEELPSEDEMRKVRYLRWRHEVPQLDLVKTVFEKGKDLDIDGLNAQDLNVNDSEPRFRSDNDKDNQLKSSES</sequence>
<reference evidence="3" key="1">
    <citation type="submission" date="2025-08" db="UniProtKB">
        <authorList>
            <consortium name="RefSeq"/>
        </authorList>
    </citation>
    <scope>IDENTIFICATION</scope>
    <source>
        <tissue evidence="3">Tentacle</tissue>
    </source>
</reference>
<feature type="compositionally biased region" description="Basic and acidic residues" evidence="1">
    <location>
        <begin position="392"/>
        <end position="411"/>
    </location>
</feature>
<organism evidence="2 3">
    <name type="scientific">Actinia tenebrosa</name>
    <name type="common">Australian red waratah sea anemone</name>
    <dbReference type="NCBI Taxonomy" id="6105"/>
    <lineage>
        <taxon>Eukaryota</taxon>
        <taxon>Metazoa</taxon>
        <taxon>Cnidaria</taxon>
        <taxon>Anthozoa</taxon>
        <taxon>Hexacorallia</taxon>
        <taxon>Actiniaria</taxon>
        <taxon>Actiniidae</taxon>
        <taxon>Actinia</taxon>
    </lineage>
</organism>
<dbReference type="OrthoDB" id="5982399at2759"/>
<dbReference type="AlphaFoldDB" id="A0A6P8HP57"/>
<evidence type="ECO:0000313" key="3">
    <source>
        <dbReference type="RefSeq" id="XP_031556833.1"/>
    </source>
</evidence>
<feature type="compositionally biased region" description="Polar residues" evidence="1">
    <location>
        <begin position="99"/>
        <end position="120"/>
    </location>
</feature>
<dbReference type="InParanoid" id="A0A6P8HP57"/>
<dbReference type="RefSeq" id="XP_031556833.1">
    <property type="nucleotide sequence ID" value="XM_031700973.1"/>
</dbReference>
<protein>
    <submittedName>
        <fullName evidence="3">Uncharacterized protein LOC116293532</fullName>
    </submittedName>
</protein>
<dbReference type="KEGG" id="aten:116293532"/>
<proteinExistence type="predicted"/>
<dbReference type="Proteomes" id="UP000515163">
    <property type="component" value="Unplaced"/>
</dbReference>
<keyword evidence="2" id="KW-1185">Reference proteome</keyword>
<gene>
    <name evidence="3" type="primary">LOC116293532</name>
</gene>
<feature type="region of interest" description="Disordered" evidence="1">
    <location>
        <begin position="385"/>
        <end position="411"/>
    </location>
</feature>
<name>A0A6P8HP57_ACTTE</name>
<feature type="compositionally biased region" description="Basic and acidic residues" evidence="1">
    <location>
        <begin position="76"/>
        <end position="90"/>
    </location>
</feature>